<dbReference type="PIRSF" id="PIRSF035170">
    <property type="entry name" value="HD_phosphohydro"/>
    <property type="match status" value="1"/>
</dbReference>
<dbReference type="PANTHER" id="PTHR21174:SF0">
    <property type="entry name" value="HD PHOSPHOHYDROLASE FAMILY PROTEIN-RELATED"/>
    <property type="match status" value="1"/>
</dbReference>
<reference evidence="1 2" key="1">
    <citation type="submission" date="2021-07" db="EMBL/GenBank/DDBJ databases">
        <title>Actinomadura sp. PM05-2 isolated from lichen.</title>
        <authorList>
            <person name="Somphong A."/>
            <person name="Phongsopitanun W."/>
            <person name="Tanasupawat S."/>
            <person name="Peongsungnone V."/>
        </authorList>
    </citation>
    <scope>NUCLEOTIDE SEQUENCE [LARGE SCALE GENOMIC DNA]</scope>
    <source>
        <strain evidence="1 2">PM05-2</strain>
    </source>
</reference>
<dbReference type="SUPFAM" id="SSF109604">
    <property type="entry name" value="HD-domain/PDEase-like"/>
    <property type="match status" value="1"/>
</dbReference>
<dbReference type="EMBL" id="JAIBOA010000022">
    <property type="protein sequence ID" value="MBW8486320.1"/>
    <property type="molecule type" value="Genomic_DNA"/>
</dbReference>
<name>A0ABS7G0T8_9ACTN</name>
<organism evidence="1 2">
    <name type="scientific">Actinomadura parmotrematis</name>
    <dbReference type="NCBI Taxonomy" id="2864039"/>
    <lineage>
        <taxon>Bacteria</taxon>
        <taxon>Bacillati</taxon>
        <taxon>Actinomycetota</taxon>
        <taxon>Actinomycetes</taxon>
        <taxon>Streptosporangiales</taxon>
        <taxon>Thermomonosporaceae</taxon>
        <taxon>Actinomadura</taxon>
    </lineage>
</organism>
<evidence type="ECO:0000313" key="1">
    <source>
        <dbReference type="EMBL" id="MBW8486320.1"/>
    </source>
</evidence>
<proteinExistence type="predicted"/>
<dbReference type="Proteomes" id="UP000774570">
    <property type="component" value="Unassembled WGS sequence"/>
</dbReference>
<dbReference type="RefSeq" id="WP_220169553.1">
    <property type="nucleotide sequence ID" value="NZ_JAIBOA010000022.1"/>
</dbReference>
<comment type="caution">
    <text evidence="1">The sequence shown here is derived from an EMBL/GenBank/DDBJ whole genome shotgun (WGS) entry which is preliminary data.</text>
</comment>
<protein>
    <submittedName>
        <fullName evidence="1">Metal-dependent phosphohydrolase</fullName>
    </submittedName>
</protein>
<gene>
    <name evidence="1" type="ORF">K1Y72_28405</name>
</gene>
<keyword evidence="2" id="KW-1185">Reference proteome</keyword>
<accession>A0ABS7G0T8</accession>
<dbReference type="Gene3D" id="1.10.3210.10">
    <property type="entry name" value="Hypothetical protein af1432"/>
    <property type="match status" value="1"/>
</dbReference>
<sequence length="211" mass="23005">MDRRTGDAGPDLAARWTALAGEQTRHIGEALDARYAEPHRRYHTRAHLAAVLDLVDELAGHADDADAVRLAAWFHDAVYDPQRGDNEERSARLAARMLGDTDLPAASVEEVVRLVELTATHDPADGDRNGAVLCDADLGVLGADPAGYAAYAAAVREEYAFVPEEIFRAGRAEVLTNLLALPALFHTPQARDRFEAAARRNMETELTLLRA</sequence>
<dbReference type="PANTHER" id="PTHR21174">
    <property type="match status" value="1"/>
</dbReference>
<dbReference type="InterPro" id="IPR009218">
    <property type="entry name" value="HD_phosphohydro"/>
</dbReference>
<evidence type="ECO:0000313" key="2">
    <source>
        <dbReference type="Proteomes" id="UP000774570"/>
    </source>
</evidence>